<evidence type="ECO:0000259" key="13">
    <source>
        <dbReference type="Pfam" id="PF03801"/>
    </source>
</evidence>
<evidence type="ECO:0000256" key="3">
    <source>
        <dbReference type="ARBA" id="ARBA00022618"/>
    </source>
</evidence>
<dbReference type="PANTHER" id="PTHR10643">
    <property type="entry name" value="KINETOCHORE PROTEIN NDC80"/>
    <property type="match status" value="1"/>
</dbReference>
<dbReference type="OrthoDB" id="7459479at2759"/>
<keyword evidence="7 10" id="KW-0539">Nucleus</keyword>
<evidence type="ECO:0000259" key="14">
    <source>
        <dbReference type="Pfam" id="PF24487"/>
    </source>
</evidence>
<dbReference type="PANTHER" id="PTHR10643:SF2">
    <property type="entry name" value="KINETOCHORE PROTEIN NDC80 HOMOLOG"/>
    <property type="match status" value="1"/>
</dbReference>
<dbReference type="Pfam" id="PF24487">
    <property type="entry name" value="NDC80_loop"/>
    <property type="match status" value="1"/>
</dbReference>
<sequence length="648" mass="74605">MDGGPLSQIDLNQVQNVSHIPQLSSSIKRNSNRLSARQSMIGAPRTNNSSAIQKRTSGPGLTEMMQQSVLRSGKRKSLAGVTSVSRPTNRQSSFGLGTLSLSQSKDPRPLRDRNYQQSIQQNVFDFLLNNNFETEMKHSLTTKTLRNPTQKDFVLIFQFLYKKVDPGYRFTKSIEHEVYYVLKNIKYPYLESINKSQISAVGGQNWPVFLGILHWLTGLISKASKITSLFESTDDYEGVDRNEIELERIFVNYIIKSYNAFLNNIDEYSVFYDEMKAQYESYTKDMVSKTEELQGDNDRLKKTYQNLIVESESLNAVEKKFEALESDLFKFKAYINSMETRKLRWGSVLEQIKKEMDNSETELARTEEEKKQIQKQISDQGLTPKDIDRMNNERDRISKAIDSVNLRLNDISKIVHTKEMESQHVYEQLSNTLKQYNFSIYTIASTSPEIDASKYIVKLDNLLSEERLGLRPEALLDGQDLKTSIRLNLQKLKNDISARIHESQDEAISLQEKIDSLNETTAEKSENVESLNAKLSTLKLDYEELYENMTKEATSYHAEVERLESDLKQMHSNSKQNKLLLDQHTKTVDMQYKKLMSDVQQERELLHSKVQNLIDAVITLKVNIQGSLGDLENLVVDELEKQRAEQVV</sequence>
<evidence type="ECO:0000256" key="11">
    <source>
        <dbReference type="SAM" id="Coils"/>
    </source>
</evidence>
<dbReference type="GO" id="GO:0051315">
    <property type="term" value="P:attachment of mitotic spindle microtubules to kinetochore"/>
    <property type="evidence" value="ECO:0007669"/>
    <property type="project" value="UniProtKB-UniRule"/>
</dbReference>
<dbReference type="InterPro" id="IPR055260">
    <property type="entry name" value="Ndc80_CH"/>
</dbReference>
<protein>
    <recommendedName>
        <fullName evidence="10">Kinetochore protein NDC80</fullName>
    </recommendedName>
</protein>
<dbReference type="AlphaFoldDB" id="A0A1E4S7E2"/>
<dbReference type="GO" id="GO:0051301">
    <property type="term" value="P:cell division"/>
    <property type="evidence" value="ECO:0007669"/>
    <property type="project" value="UniProtKB-UniRule"/>
</dbReference>
<dbReference type="EMBL" id="KV453926">
    <property type="protein sequence ID" value="ODV75447.1"/>
    <property type="molecule type" value="Genomic_DNA"/>
</dbReference>
<keyword evidence="3 10" id="KW-0132">Cell division</keyword>
<evidence type="ECO:0000256" key="1">
    <source>
        <dbReference type="ARBA" id="ARBA00007050"/>
    </source>
</evidence>
<gene>
    <name evidence="15" type="ORF">CYBJADRAFT_124269</name>
</gene>
<evidence type="ECO:0000256" key="2">
    <source>
        <dbReference type="ARBA" id="ARBA00022454"/>
    </source>
</evidence>
<feature type="compositionally biased region" description="Polar residues" evidence="12">
    <location>
        <begin position="22"/>
        <end position="38"/>
    </location>
</feature>
<organism evidence="15 16">
    <name type="scientific">Cyberlindnera jadinii (strain ATCC 18201 / CBS 1600 / BCRC 20928 / JCM 3617 / NBRC 0987 / NRRL Y-1542)</name>
    <name type="common">Torula yeast</name>
    <name type="synonym">Candida utilis</name>
    <dbReference type="NCBI Taxonomy" id="983966"/>
    <lineage>
        <taxon>Eukaryota</taxon>
        <taxon>Fungi</taxon>
        <taxon>Dikarya</taxon>
        <taxon>Ascomycota</taxon>
        <taxon>Saccharomycotina</taxon>
        <taxon>Saccharomycetes</taxon>
        <taxon>Phaffomycetales</taxon>
        <taxon>Phaffomycetaceae</taxon>
        <taxon>Cyberlindnera</taxon>
    </lineage>
</organism>
<comment type="subunit">
    <text evidence="10">Component of the NDC80 complex.</text>
</comment>
<keyword evidence="6 11" id="KW-0175">Coiled coil</keyword>
<reference evidence="15 16" key="1">
    <citation type="journal article" date="2016" name="Proc. Natl. Acad. Sci. U.S.A.">
        <title>Comparative genomics of biotechnologically important yeasts.</title>
        <authorList>
            <person name="Riley R."/>
            <person name="Haridas S."/>
            <person name="Wolfe K.H."/>
            <person name="Lopes M.R."/>
            <person name="Hittinger C.T."/>
            <person name="Goeker M."/>
            <person name="Salamov A.A."/>
            <person name="Wisecaver J.H."/>
            <person name="Long T.M."/>
            <person name="Calvey C.H."/>
            <person name="Aerts A.L."/>
            <person name="Barry K.W."/>
            <person name="Choi C."/>
            <person name="Clum A."/>
            <person name="Coughlan A.Y."/>
            <person name="Deshpande S."/>
            <person name="Douglass A.P."/>
            <person name="Hanson S.J."/>
            <person name="Klenk H.-P."/>
            <person name="LaButti K.M."/>
            <person name="Lapidus A."/>
            <person name="Lindquist E.A."/>
            <person name="Lipzen A.M."/>
            <person name="Meier-Kolthoff J.P."/>
            <person name="Ohm R.A."/>
            <person name="Otillar R.P."/>
            <person name="Pangilinan J.L."/>
            <person name="Peng Y."/>
            <person name="Rokas A."/>
            <person name="Rosa C.A."/>
            <person name="Scheuner C."/>
            <person name="Sibirny A.A."/>
            <person name="Slot J.C."/>
            <person name="Stielow J.B."/>
            <person name="Sun H."/>
            <person name="Kurtzman C.P."/>
            <person name="Blackwell M."/>
            <person name="Grigoriev I.V."/>
            <person name="Jeffries T.W."/>
        </authorList>
    </citation>
    <scope>NUCLEOTIDE SEQUENCE [LARGE SCALE GENOMIC DNA]</scope>
    <source>
        <strain evidence="16">ATCC 18201 / CBS 1600 / BCRC 20928 / JCM 3617 / NBRC 0987 / NRRL Y-1542</strain>
    </source>
</reference>
<accession>A0A1E4S7E2</accession>
<evidence type="ECO:0000313" key="15">
    <source>
        <dbReference type="EMBL" id="ODV75447.1"/>
    </source>
</evidence>
<dbReference type="Gene3D" id="6.10.250.1950">
    <property type="match status" value="1"/>
</dbReference>
<dbReference type="GeneID" id="30986926"/>
<dbReference type="FunFam" id="1.10.418.30:FF:000001">
    <property type="entry name" value="Probable kinetochore protein ndc80"/>
    <property type="match status" value="1"/>
</dbReference>
<dbReference type="OMA" id="PSHKFQK"/>
<feature type="domain" description="Kinetochore protein NDC80 loop region" evidence="14">
    <location>
        <begin position="481"/>
        <end position="624"/>
    </location>
</feature>
<dbReference type="Pfam" id="PF03801">
    <property type="entry name" value="Ndc80_HEC"/>
    <property type="match status" value="1"/>
</dbReference>
<dbReference type="InterPro" id="IPR057091">
    <property type="entry name" value="NDC80_loop"/>
</dbReference>
<evidence type="ECO:0000256" key="6">
    <source>
        <dbReference type="ARBA" id="ARBA00023054"/>
    </source>
</evidence>
<dbReference type="Gene3D" id="1.10.418.30">
    <property type="entry name" value="Ncd80 complex, Ncd80 subunit"/>
    <property type="match status" value="1"/>
</dbReference>
<dbReference type="InterPro" id="IPR005550">
    <property type="entry name" value="Kinetochore_Ndc80"/>
</dbReference>
<dbReference type="GO" id="GO:0005634">
    <property type="term" value="C:nucleus"/>
    <property type="evidence" value="ECO:0007669"/>
    <property type="project" value="UniProtKB-SubCell"/>
</dbReference>
<feature type="domain" description="Kinetochore protein Ndc80 CH" evidence="13">
    <location>
        <begin position="86"/>
        <end position="222"/>
    </location>
</feature>
<evidence type="ECO:0000256" key="7">
    <source>
        <dbReference type="ARBA" id="ARBA00023242"/>
    </source>
</evidence>
<proteinExistence type="inferred from homology"/>
<evidence type="ECO:0000256" key="10">
    <source>
        <dbReference type="RuleBase" id="RU368072"/>
    </source>
</evidence>
<keyword evidence="16" id="KW-1185">Reference proteome</keyword>
<keyword evidence="8 10" id="KW-0131">Cell cycle</keyword>
<dbReference type="InterPro" id="IPR038273">
    <property type="entry name" value="Ndc80_sf"/>
</dbReference>
<evidence type="ECO:0000256" key="4">
    <source>
        <dbReference type="ARBA" id="ARBA00022776"/>
    </source>
</evidence>
<comment type="subcellular location">
    <subcellularLocation>
        <location evidence="10">Chromosome</location>
        <location evidence="10">Centromere</location>
        <location evidence="10">Kinetochore</location>
    </subcellularLocation>
    <subcellularLocation>
        <location evidence="10">Nucleus</location>
    </subcellularLocation>
</comment>
<feature type="coiled-coil region" evidence="11">
    <location>
        <begin position="493"/>
        <end position="573"/>
    </location>
</feature>
<evidence type="ECO:0000313" key="16">
    <source>
        <dbReference type="Proteomes" id="UP000094389"/>
    </source>
</evidence>
<keyword evidence="9 10" id="KW-0137">Centromere</keyword>
<dbReference type="GO" id="GO:0031262">
    <property type="term" value="C:Ndc80 complex"/>
    <property type="evidence" value="ECO:0007669"/>
    <property type="project" value="UniProtKB-UniRule"/>
</dbReference>
<keyword evidence="4 10" id="KW-0498">Mitosis</keyword>
<feature type="region of interest" description="Disordered" evidence="12">
    <location>
        <begin position="372"/>
        <end position="391"/>
    </location>
</feature>
<comment type="similarity">
    <text evidence="1 10">Belongs to the NDC80/HEC1 family.</text>
</comment>
<feature type="region of interest" description="Disordered" evidence="12">
    <location>
        <begin position="22"/>
        <end position="111"/>
    </location>
</feature>
<keyword evidence="5 10" id="KW-0995">Kinetochore</keyword>
<feature type="compositionally biased region" description="Polar residues" evidence="12">
    <location>
        <begin position="80"/>
        <end position="104"/>
    </location>
</feature>
<name>A0A1E4S7E2_CYBJN</name>
<keyword evidence="2 10" id="KW-0158">Chromosome</keyword>
<evidence type="ECO:0000256" key="12">
    <source>
        <dbReference type="SAM" id="MobiDB-lite"/>
    </source>
</evidence>
<dbReference type="STRING" id="983966.A0A1E4S7E2"/>
<comment type="function">
    <text evidence="10">Acts as a component of the essential kinetochore-associated NDC80 complex, which is required for chromosome segregation and spindle checkpoint activity.</text>
</comment>
<feature type="compositionally biased region" description="Polar residues" evidence="12">
    <location>
        <begin position="45"/>
        <end position="56"/>
    </location>
</feature>
<evidence type="ECO:0000256" key="9">
    <source>
        <dbReference type="ARBA" id="ARBA00023328"/>
    </source>
</evidence>
<evidence type="ECO:0000256" key="5">
    <source>
        <dbReference type="ARBA" id="ARBA00022838"/>
    </source>
</evidence>
<dbReference type="RefSeq" id="XP_020072486.1">
    <property type="nucleotide sequence ID" value="XM_020212530.1"/>
</dbReference>
<evidence type="ECO:0000256" key="8">
    <source>
        <dbReference type="ARBA" id="ARBA00023306"/>
    </source>
</evidence>
<feature type="coiled-coil region" evidence="11">
    <location>
        <begin position="272"/>
        <end position="310"/>
    </location>
</feature>
<dbReference type="Proteomes" id="UP000094389">
    <property type="component" value="Unassembled WGS sequence"/>
</dbReference>